<evidence type="ECO:0000256" key="1">
    <source>
        <dbReference type="SAM" id="Phobius"/>
    </source>
</evidence>
<accession>A0A9Q0MJZ3</accession>
<dbReference type="Proteomes" id="UP001142055">
    <property type="component" value="Chromosome 1"/>
</dbReference>
<keyword evidence="1" id="KW-1133">Transmembrane helix</keyword>
<name>A0A9Q0MJZ3_BLOTA</name>
<organism evidence="2 3">
    <name type="scientific">Blomia tropicalis</name>
    <name type="common">Mite</name>
    <dbReference type="NCBI Taxonomy" id="40697"/>
    <lineage>
        <taxon>Eukaryota</taxon>
        <taxon>Metazoa</taxon>
        <taxon>Ecdysozoa</taxon>
        <taxon>Arthropoda</taxon>
        <taxon>Chelicerata</taxon>
        <taxon>Arachnida</taxon>
        <taxon>Acari</taxon>
        <taxon>Acariformes</taxon>
        <taxon>Sarcoptiformes</taxon>
        <taxon>Astigmata</taxon>
        <taxon>Glycyphagoidea</taxon>
        <taxon>Echimyopodidae</taxon>
        <taxon>Blomia</taxon>
    </lineage>
</organism>
<keyword evidence="1" id="KW-0812">Transmembrane</keyword>
<feature type="transmembrane region" description="Helical" evidence="1">
    <location>
        <begin position="21"/>
        <end position="42"/>
    </location>
</feature>
<evidence type="ECO:0000313" key="3">
    <source>
        <dbReference type="Proteomes" id="UP001142055"/>
    </source>
</evidence>
<dbReference type="EMBL" id="JAPWDV010000001">
    <property type="protein sequence ID" value="KAJ6225902.1"/>
    <property type="molecule type" value="Genomic_DNA"/>
</dbReference>
<protein>
    <submittedName>
        <fullName evidence="2">Uncharacterized protein</fullName>
    </submittedName>
</protein>
<evidence type="ECO:0000313" key="2">
    <source>
        <dbReference type="EMBL" id="KAJ6225902.1"/>
    </source>
</evidence>
<keyword evidence="1" id="KW-0472">Membrane</keyword>
<feature type="non-terminal residue" evidence="2">
    <location>
        <position position="1"/>
    </location>
</feature>
<comment type="caution">
    <text evidence="2">The sequence shown here is derived from an EMBL/GenBank/DDBJ whole genome shotgun (WGS) entry which is preliminary data.</text>
</comment>
<sequence>NQDEHRQMRLRCTIRCDWKCTFLLFICILTCLHCKTNLISFVESETRICFTQQMATNVFVTGIARFGQLTDSLVTIRRHFDSSSSERCNHRHPWMRRTEKHREPQSKLWSFVRCTRVVLIKE</sequence>
<reference evidence="2" key="1">
    <citation type="submission" date="2022-12" db="EMBL/GenBank/DDBJ databases">
        <title>Genome assemblies of Blomia tropicalis.</title>
        <authorList>
            <person name="Cui Y."/>
        </authorList>
    </citation>
    <scope>NUCLEOTIDE SEQUENCE</scope>
    <source>
        <tissue evidence="2">Adult mites</tissue>
    </source>
</reference>
<keyword evidence="3" id="KW-1185">Reference proteome</keyword>
<gene>
    <name evidence="2" type="ORF">RDWZM_004447</name>
</gene>
<proteinExistence type="predicted"/>
<dbReference type="AlphaFoldDB" id="A0A9Q0MJZ3"/>